<comment type="caution">
    <text evidence="1">The sequence shown here is derived from an EMBL/GenBank/DDBJ whole genome shotgun (WGS) entry which is preliminary data.</text>
</comment>
<dbReference type="EMBL" id="BGZK01001856">
    <property type="protein sequence ID" value="GBP87389.1"/>
    <property type="molecule type" value="Genomic_DNA"/>
</dbReference>
<name>A0A4C1ZKD3_EUMVA</name>
<keyword evidence="2" id="KW-1185">Reference proteome</keyword>
<organism evidence="1 2">
    <name type="scientific">Eumeta variegata</name>
    <name type="common">Bagworm moth</name>
    <name type="synonym">Eumeta japonica</name>
    <dbReference type="NCBI Taxonomy" id="151549"/>
    <lineage>
        <taxon>Eukaryota</taxon>
        <taxon>Metazoa</taxon>
        <taxon>Ecdysozoa</taxon>
        <taxon>Arthropoda</taxon>
        <taxon>Hexapoda</taxon>
        <taxon>Insecta</taxon>
        <taxon>Pterygota</taxon>
        <taxon>Neoptera</taxon>
        <taxon>Endopterygota</taxon>
        <taxon>Lepidoptera</taxon>
        <taxon>Glossata</taxon>
        <taxon>Ditrysia</taxon>
        <taxon>Tineoidea</taxon>
        <taxon>Psychidae</taxon>
        <taxon>Oiketicinae</taxon>
        <taxon>Eumeta</taxon>
    </lineage>
</organism>
<evidence type="ECO:0000313" key="2">
    <source>
        <dbReference type="Proteomes" id="UP000299102"/>
    </source>
</evidence>
<dbReference type="Proteomes" id="UP000299102">
    <property type="component" value="Unassembled WGS sequence"/>
</dbReference>
<reference evidence="1 2" key="1">
    <citation type="journal article" date="2019" name="Commun. Biol.">
        <title>The bagworm genome reveals a unique fibroin gene that provides high tensile strength.</title>
        <authorList>
            <person name="Kono N."/>
            <person name="Nakamura H."/>
            <person name="Ohtoshi R."/>
            <person name="Tomita M."/>
            <person name="Numata K."/>
            <person name="Arakawa K."/>
        </authorList>
    </citation>
    <scope>NUCLEOTIDE SEQUENCE [LARGE SCALE GENOMIC DNA]</scope>
</reference>
<gene>
    <name evidence="1" type="ORF">EVAR_34776_1</name>
</gene>
<proteinExistence type="predicted"/>
<accession>A0A4C1ZKD3</accession>
<sequence>MEFRKIFFVRADEGVNRIQAFAEIIGASNGESWALIKGEGGDRGTFCFYPFRSTAPRPLSVALFPLMLAKPQPLHRKTAVRGLLCIHLLRRGRQRPQITAGDFTCAKMKASRR</sequence>
<evidence type="ECO:0000313" key="1">
    <source>
        <dbReference type="EMBL" id="GBP87389.1"/>
    </source>
</evidence>
<protein>
    <submittedName>
        <fullName evidence="1">Uncharacterized protein</fullName>
    </submittedName>
</protein>
<dbReference type="AlphaFoldDB" id="A0A4C1ZKD3"/>